<comment type="similarity">
    <text evidence="2">Belongs to the CorA metal ion transporter (MIT) (TC 1.A.35) family.</text>
</comment>
<evidence type="ECO:0000313" key="15">
    <source>
        <dbReference type="Proteomes" id="UP000185434"/>
    </source>
</evidence>
<feature type="region of interest" description="Disordered" evidence="12">
    <location>
        <begin position="1"/>
        <end position="26"/>
    </location>
</feature>
<keyword evidence="9 13" id="KW-0472">Membrane</keyword>
<dbReference type="FunFam" id="1.20.58.340:FF:000004">
    <property type="entry name" value="Magnesium transport protein CorA"/>
    <property type="match status" value="1"/>
</dbReference>
<dbReference type="SUPFAM" id="SSF143865">
    <property type="entry name" value="CorA soluble domain-like"/>
    <property type="match status" value="1"/>
</dbReference>
<proteinExistence type="inferred from homology"/>
<dbReference type="Gene3D" id="3.30.460.20">
    <property type="entry name" value="CorA soluble domain-like"/>
    <property type="match status" value="1"/>
</dbReference>
<evidence type="ECO:0000256" key="10">
    <source>
        <dbReference type="ARBA" id="ARBA00034269"/>
    </source>
</evidence>
<dbReference type="GO" id="GO:0015095">
    <property type="term" value="F:magnesium ion transmembrane transporter activity"/>
    <property type="evidence" value="ECO:0007669"/>
    <property type="project" value="TreeGrafter"/>
</dbReference>
<keyword evidence="3" id="KW-0813">Transport</keyword>
<dbReference type="PANTHER" id="PTHR46494:SF1">
    <property type="entry name" value="CORA FAMILY METAL ION TRANSPORTER (EUROFUNG)"/>
    <property type="match status" value="1"/>
</dbReference>
<evidence type="ECO:0000256" key="5">
    <source>
        <dbReference type="ARBA" id="ARBA00022692"/>
    </source>
</evidence>
<dbReference type="Proteomes" id="UP000185434">
    <property type="component" value="Chromosome"/>
</dbReference>
<feature type="transmembrane region" description="Helical" evidence="13">
    <location>
        <begin position="299"/>
        <end position="318"/>
    </location>
</feature>
<reference evidence="14 15" key="1">
    <citation type="submission" date="2014-08" db="EMBL/GenBank/DDBJ databases">
        <title>Complete genome sequence of Corynebacterium frankenforstense ST18(T) (=DSM 45800(T)), isolated from raw cow milk.</title>
        <authorList>
            <person name="Ruckert C."/>
            <person name="Albersmeier A."/>
            <person name="Winkler A."/>
            <person name="Lipski A."/>
            <person name="Kalinowski J."/>
        </authorList>
    </citation>
    <scope>NUCLEOTIDE SEQUENCE [LARGE SCALE GENOMIC DNA]</scope>
    <source>
        <strain evidence="14 15">ST18</strain>
    </source>
</reference>
<dbReference type="KEGG" id="cfk:CFRA_06010"/>
<keyword evidence="5 13" id="KW-0812">Transmembrane</keyword>
<dbReference type="GO" id="GO:0050897">
    <property type="term" value="F:cobalt ion binding"/>
    <property type="evidence" value="ECO:0007669"/>
    <property type="project" value="TreeGrafter"/>
</dbReference>
<sequence>MPNNRRPTRLPRFTPRSPRPVGPPVPAQRAVAHCRVFRDGRRVAGEFTPARARAEVAESGGFVWLALQEPDETQMQQVAAEFGIDELIVEDAVAAHQRPKAERYDDQLFLVVRPVVYARAEDVADSRDIISTAEIQTVIGRDFVLTVHHGPEVPGLARRLDGDLELNDPSPLSLVWALTDHVVELDRRIVDRLEDAVDRLEEEVFTPVRNTTIEPVYQFKREVLEARHAVAPFTSALKLLIQNNRDLMDKQQRSYFRDVLDNTQIAADSTTALDERLSALIDAGTAKVSMQQNQDMRRLSALVGMVTVPTLIAGIYGMNFDDMPELHWTFGYPLALGLMALSVAVIYWYCKRSGWL</sequence>
<organism evidence="14 15">
    <name type="scientific">Corynebacterium frankenforstense DSM 45800</name>
    <dbReference type="NCBI Taxonomy" id="1437875"/>
    <lineage>
        <taxon>Bacteria</taxon>
        <taxon>Bacillati</taxon>
        <taxon>Actinomycetota</taxon>
        <taxon>Actinomycetes</taxon>
        <taxon>Mycobacteriales</taxon>
        <taxon>Corynebacteriaceae</taxon>
        <taxon>Corynebacterium</taxon>
    </lineage>
</organism>
<protein>
    <submittedName>
        <fullName evidence="14">Magnesium transporter</fullName>
    </submittedName>
</protein>
<dbReference type="GO" id="GO:0005886">
    <property type="term" value="C:plasma membrane"/>
    <property type="evidence" value="ECO:0007669"/>
    <property type="project" value="UniProtKB-SubCell"/>
</dbReference>
<dbReference type="EMBL" id="CP009247">
    <property type="protein sequence ID" value="APT88871.1"/>
    <property type="molecule type" value="Genomic_DNA"/>
</dbReference>
<dbReference type="GO" id="GO:0015087">
    <property type="term" value="F:cobalt ion transmembrane transporter activity"/>
    <property type="evidence" value="ECO:0007669"/>
    <property type="project" value="TreeGrafter"/>
</dbReference>
<dbReference type="Pfam" id="PF01544">
    <property type="entry name" value="CorA"/>
    <property type="match status" value="1"/>
</dbReference>
<dbReference type="InterPro" id="IPR002523">
    <property type="entry name" value="MgTranspt_CorA/ZnTranspt_ZntB"/>
</dbReference>
<evidence type="ECO:0000256" key="6">
    <source>
        <dbReference type="ARBA" id="ARBA00022842"/>
    </source>
</evidence>
<gene>
    <name evidence="14" type="ORF">CFRA_06010</name>
</gene>
<feature type="compositionally biased region" description="Pro residues" evidence="12">
    <location>
        <begin position="17"/>
        <end position="26"/>
    </location>
</feature>
<dbReference type="PANTHER" id="PTHR46494">
    <property type="entry name" value="CORA FAMILY METAL ION TRANSPORTER (EUROFUNG)"/>
    <property type="match status" value="1"/>
</dbReference>
<dbReference type="InterPro" id="IPR045863">
    <property type="entry name" value="CorA_TM1_TM2"/>
</dbReference>
<accession>A0A1L7CST8</accession>
<evidence type="ECO:0000256" key="7">
    <source>
        <dbReference type="ARBA" id="ARBA00022989"/>
    </source>
</evidence>
<comment type="function">
    <text evidence="11">Mediates influx of magnesium ions. Alternates between open and closed states. Activated by low cytoplasmic Mg(2+) levels. Inactive when cytoplasmic Mg(2+) levels are high.</text>
</comment>
<evidence type="ECO:0000256" key="4">
    <source>
        <dbReference type="ARBA" id="ARBA00022475"/>
    </source>
</evidence>
<evidence type="ECO:0000256" key="3">
    <source>
        <dbReference type="ARBA" id="ARBA00022448"/>
    </source>
</evidence>
<keyword evidence="15" id="KW-1185">Reference proteome</keyword>
<evidence type="ECO:0000256" key="8">
    <source>
        <dbReference type="ARBA" id="ARBA00023065"/>
    </source>
</evidence>
<keyword evidence="6" id="KW-0460">Magnesium</keyword>
<comment type="catalytic activity">
    <reaction evidence="10">
        <text>Mg(2+)(in) = Mg(2+)(out)</text>
        <dbReference type="Rhea" id="RHEA:29827"/>
        <dbReference type="ChEBI" id="CHEBI:18420"/>
    </reaction>
</comment>
<keyword evidence="4" id="KW-1003">Cell membrane</keyword>
<dbReference type="SUPFAM" id="SSF144083">
    <property type="entry name" value="Magnesium transport protein CorA, transmembrane region"/>
    <property type="match status" value="1"/>
</dbReference>
<dbReference type="InterPro" id="IPR045861">
    <property type="entry name" value="CorA_cytoplasmic_dom"/>
</dbReference>
<dbReference type="AlphaFoldDB" id="A0A1L7CST8"/>
<evidence type="ECO:0000256" key="1">
    <source>
        <dbReference type="ARBA" id="ARBA00004651"/>
    </source>
</evidence>
<dbReference type="CDD" id="cd12830">
    <property type="entry name" value="MtCorA-like"/>
    <property type="match status" value="1"/>
</dbReference>
<comment type="subcellular location">
    <subcellularLocation>
        <location evidence="1">Cell membrane</location>
        <topology evidence="1">Multi-pass membrane protein</topology>
    </subcellularLocation>
</comment>
<keyword evidence="7 13" id="KW-1133">Transmembrane helix</keyword>
<evidence type="ECO:0000256" key="13">
    <source>
        <dbReference type="SAM" id="Phobius"/>
    </source>
</evidence>
<keyword evidence="8" id="KW-0406">Ion transport</keyword>
<name>A0A1L7CST8_9CORY</name>
<evidence type="ECO:0000256" key="11">
    <source>
        <dbReference type="ARBA" id="ARBA00045497"/>
    </source>
</evidence>
<feature type="transmembrane region" description="Helical" evidence="13">
    <location>
        <begin position="330"/>
        <end position="350"/>
    </location>
</feature>
<dbReference type="Gene3D" id="1.20.58.340">
    <property type="entry name" value="Magnesium transport protein CorA, transmembrane region"/>
    <property type="match status" value="2"/>
</dbReference>
<evidence type="ECO:0000313" key="14">
    <source>
        <dbReference type="EMBL" id="APT88871.1"/>
    </source>
</evidence>
<evidence type="ECO:0000256" key="2">
    <source>
        <dbReference type="ARBA" id="ARBA00009765"/>
    </source>
</evidence>
<dbReference type="STRING" id="1437875.CFRA_06010"/>
<evidence type="ECO:0000256" key="9">
    <source>
        <dbReference type="ARBA" id="ARBA00023136"/>
    </source>
</evidence>
<dbReference type="GO" id="GO:0000287">
    <property type="term" value="F:magnesium ion binding"/>
    <property type="evidence" value="ECO:0007669"/>
    <property type="project" value="TreeGrafter"/>
</dbReference>
<feature type="compositionally biased region" description="Low complexity" evidence="12">
    <location>
        <begin position="1"/>
        <end position="16"/>
    </location>
</feature>
<evidence type="ECO:0000256" key="12">
    <source>
        <dbReference type="SAM" id="MobiDB-lite"/>
    </source>
</evidence>